<feature type="domain" description="MBG" evidence="2">
    <location>
        <begin position="905"/>
        <end position="980"/>
    </location>
</feature>
<feature type="signal peptide" evidence="1">
    <location>
        <begin position="1"/>
        <end position="20"/>
    </location>
</feature>
<keyword evidence="1" id="KW-0732">Signal</keyword>
<protein>
    <submittedName>
        <fullName evidence="3">T9SS type A sorting domain-containing protein</fullName>
    </submittedName>
</protein>
<dbReference type="InterPro" id="IPR052918">
    <property type="entry name" value="Motility_Chemotaxis_Reg"/>
</dbReference>
<dbReference type="Pfam" id="PF18676">
    <property type="entry name" value="MBG_2"/>
    <property type="match status" value="1"/>
</dbReference>
<dbReference type="PANTHER" id="PTHR35580">
    <property type="entry name" value="CELL SURFACE GLYCOPROTEIN (S-LAYER PROTEIN)-LIKE PROTEIN"/>
    <property type="match status" value="1"/>
</dbReference>
<evidence type="ECO:0000256" key="1">
    <source>
        <dbReference type="SAM" id="SignalP"/>
    </source>
</evidence>
<dbReference type="InterPro" id="IPR026444">
    <property type="entry name" value="Secre_tail"/>
</dbReference>
<organism evidence="3 4">
    <name type="scientific">Chryseosolibacter histidini</name>
    <dbReference type="NCBI Taxonomy" id="2782349"/>
    <lineage>
        <taxon>Bacteria</taxon>
        <taxon>Pseudomonadati</taxon>
        <taxon>Bacteroidota</taxon>
        <taxon>Cytophagia</taxon>
        <taxon>Cytophagales</taxon>
        <taxon>Chryseotaleaceae</taxon>
        <taxon>Chryseosolibacter</taxon>
    </lineage>
</organism>
<dbReference type="InterPro" id="IPR008964">
    <property type="entry name" value="Invasin/intimin_cell_adhesion"/>
</dbReference>
<evidence type="ECO:0000313" key="4">
    <source>
        <dbReference type="Proteomes" id="UP001319200"/>
    </source>
</evidence>
<dbReference type="RefSeq" id="WP_254170121.1">
    <property type="nucleotide sequence ID" value="NZ_JAHESF010000072.1"/>
</dbReference>
<dbReference type="NCBIfam" id="TIGR04183">
    <property type="entry name" value="Por_Secre_tail"/>
    <property type="match status" value="1"/>
</dbReference>
<accession>A0AAP2GMM2</accession>
<dbReference type="InterPro" id="IPR041286">
    <property type="entry name" value="MBG_2"/>
</dbReference>
<dbReference type="Pfam" id="PF17164">
    <property type="entry name" value="DUF5122"/>
    <property type="match status" value="8"/>
</dbReference>
<sequence length="1219" mass="127249">MKKSVLLFCTILWGPAWLMAQPGSLDLTFNGTGRKEINFGNNNTAADAKSFAIVRDGSGNFFLAGNGGDDFAVLKLKANGTPDNTFGEGGFVIAALSPEYDAARALALDANGNIYLAGYANNGLDDDFALLKLKPDGTRDNSFGTNGALLIPGLGNDLSDYAYSIVINGDGDIFVGGSVESPSQYNDCAVYKIKPNGAFDNTFSGDGKLVYSMSSEHDNINAMAFDSDHNLVLVGAAMNDEGTQGFAVTRVKPDGSFDESFDSDGKLIIPYFGLTSYATEVVIDNNGDLYLAGTVFTSPYHKTQVVKLKHNGSLDYGYGVNGKILPEPFGANNFYGGNMVLDAAGNLILGGYAGTGSEMDFALTKVKPNGDIDLDFGGNGAATFSVGDVTDIGNAVLLDVNGNIFISGFAWNPDFNSARIALLKSFPGGALDVTFGNQGRVLFSAGPTIDVAEDMVFDSNGSLYVAGTVGDGTDGDFALVKLKPDGAIDNNFGGGDGKVIMPMGVQGYNDQPSDVAVDAAGNIFMAGFAFNGTNHDFAVLKLKPSGSPDPSFNGDGRLLLDFGFSEYVTDLLLDKNGRIYLIGQAANGNYYDFTIIRLKADGTLDATFNGNGKLFVSIGSTNDFANDAALDSDGNIYVTGQFEGGNGDYAVIKVKPDGTLDNTFSDDGKQVIPVGVSNDIAQAIDIDANGSIYIGGYSYVPGGEADLSLVKLKPDGSLDNSFSGDGKQIVSLPNSNDYGRELLVEGGNIYMAFEFNSINGTEMGIAKIKQDGTLSATFGTGGKAIYAGSNPQAFRLYQGELYLVGSNYKGDFLVLDINNKDVQNISALPALERTYGDAPITLEAIASSGLPVTYSSSDLSVASVSGNMVTILGAGNATITATQAGDESYVPASTSAALVVNKAVLTATANNKSRAYGQTNPAFTIAYQGFKNNETGAVINTAPTAVTQATTASDAGDYDIVPSGGADNNYTFAYVKGTLTINKADQVITFPAVPSKTLSSAAFNLSATASSSLPVVYTTSSDKVSLNGAQVTVAKAGRVSIKATQTGNKNYNAATAEVSFCIDPSKPLITASFTNPEAPVLTSSNNAGNQWYLNNTQISNATNATLTASQAGTYKVQTKADDCFSEFSNDYVLIVTGVEHNNVEPVSVYPNPSTDFVRISGVSSKAAHAVSAITGAGQSLPYTFEEGNLVIDVRTLAAGIYVVKFSGAQGARQVSFVKK</sequence>
<gene>
    <name evidence="3" type="ORF">KK083_31385</name>
</gene>
<dbReference type="SUPFAM" id="SSF101898">
    <property type="entry name" value="NHL repeat"/>
    <property type="match status" value="3"/>
</dbReference>
<dbReference type="NCBIfam" id="TIGR02608">
    <property type="entry name" value="delta_60_rpt"/>
    <property type="match status" value="13"/>
</dbReference>
<dbReference type="Gene3D" id="2.80.10.50">
    <property type="match status" value="5"/>
</dbReference>
<dbReference type="Gene3D" id="3.30.160.710">
    <property type="match status" value="1"/>
</dbReference>
<dbReference type="SUPFAM" id="SSF49373">
    <property type="entry name" value="Invasin/intimin cell-adhesion fragments"/>
    <property type="match status" value="1"/>
</dbReference>
<dbReference type="Proteomes" id="UP001319200">
    <property type="component" value="Unassembled WGS sequence"/>
</dbReference>
<evidence type="ECO:0000313" key="3">
    <source>
        <dbReference type="EMBL" id="MBT1701439.1"/>
    </source>
</evidence>
<proteinExistence type="predicted"/>
<comment type="caution">
    <text evidence="3">The sequence shown here is derived from an EMBL/GenBank/DDBJ whole genome shotgun (WGS) entry which is preliminary data.</text>
</comment>
<keyword evidence="4" id="KW-1185">Reference proteome</keyword>
<dbReference type="PANTHER" id="PTHR35580:SF1">
    <property type="entry name" value="PHYTASE-LIKE DOMAIN-CONTAINING PROTEIN"/>
    <property type="match status" value="1"/>
</dbReference>
<dbReference type="InterPro" id="IPR013431">
    <property type="entry name" value="Delta_60_rpt"/>
</dbReference>
<dbReference type="EMBL" id="JAHESF010000072">
    <property type="protein sequence ID" value="MBT1701439.1"/>
    <property type="molecule type" value="Genomic_DNA"/>
</dbReference>
<evidence type="ECO:0000259" key="2">
    <source>
        <dbReference type="Pfam" id="PF18676"/>
    </source>
</evidence>
<feature type="chain" id="PRO_5042928038" evidence="1">
    <location>
        <begin position="21"/>
        <end position="1219"/>
    </location>
</feature>
<reference evidence="3 4" key="1">
    <citation type="submission" date="2021-05" db="EMBL/GenBank/DDBJ databases">
        <title>A Polyphasic approach of four new species of the genus Ohtaekwangia: Ohtaekwangia histidinii sp. nov., Ohtaekwangia cretensis sp. nov., Ohtaekwangia indiensis sp. nov., Ohtaekwangia reichenbachii sp. nov. from diverse environment.</title>
        <authorList>
            <person name="Octaviana S."/>
        </authorList>
    </citation>
    <scope>NUCLEOTIDE SEQUENCE [LARGE SCALE GENOMIC DNA]</scope>
    <source>
        <strain evidence="3 4">PWU4</strain>
    </source>
</reference>
<dbReference type="AlphaFoldDB" id="A0AAP2GMM2"/>
<name>A0AAP2GMM2_9BACT</name>